<feature type="transmembrane region" description="Helical" evidence="2">
    <location>
        <begin position="21"/>
        <end position="38"/>
    </location>
</feature>
<feature type="compositionally biased region" description="Acidic residues" evidence="1">
    <location>
        <begin position="226"/>
        <end position="236"/>
    </location>
</feature>
<feature type="compositionally biased region" description="Basic and acidic residues" evidence="1">
    <location>
        <begin position="171"/>
        <end position="181"/>
    </location>
</feature>
<name>A0A6J5ZTN5_9ZZZZ</name>
<dbReference type="AlphaFoldDB" id="A0A6J5ZTN5"/>
<feature type="compositionally biased region" description="Pro residues" evidence="1">
    <location>
        <begin position="205"/>
        <end position="219"/>
    </location>
</feature>
<evidence type="ECO:0000256" key="2">
    <source>
        <dbReference type="SAM" id="Phobius"/>
    </source>
</evidence>
<keyword evidence="2" id="KW-1133">Transmembrane helix</keyword>
<gene>
    <name evidence="3" type="ORF">UFOPK3547_00991</name>
</gene>
<keyword evidence="2" id="KW-0812">Transmembrane</keyword>
<keyword evidence="2" id="KW-0472">Membrane</keyword>
<protein>
    <submittedName>
        <fullName evidence="3">Unannotated protein</fullName>
    </submittedName>
</protein>
<evidence type="ECO:0000256" key="1">
    <source>
        <dbReference type="SAM" id="MobiDB-lite"/>
    </source>
</evidence>
<evidence type="ECO:0000313" key="3">
    <source>
        <dbReference type="EMBL" id="CAB4344808.1"/>
    </source>
</evidence>
<dbReference type="EMBL" id="CAESAN010000076">
    <property type="protein sequence ID" value="CAB4344808.1"/>
    <property type="molecule type" value="Genomic_DNA"/>
</dbReference>
<sequence>MSSAAPGLRGAWESLYAEQKLAVGAAFGLLLSMFLPWYQQTGFVTRPSGATTKISDSLNAFQSWGFIEGSILLVAIGVVALCAARADRRAFHLPGGDGIVMMAAGGWVMFLIFYRQIDRPTGNDSGVLRPIGSPAWSPVGVDWGIFVAFLLGAAILYAGWRMHALHRPEPLLDGDDPHTPEVEGDPTSIASPLPPAPIAQAGKAAPPPVKGPTGAPPAPLEGQLSLDDEADGPAAE</sequence>
<reference evidence="3" key="1">
    <citation type="submission" date="2020-05" db="EMBL/GenBank/DDBJ databases">
        <authorList>
            <person name="Chiriac C."/>
            <person name="Salcher M."/>
            <person name="Ghai R."/>
            <person name="Kavagutti S V."/>
        </authorList>
    </citation>
    <scope>NUCLEOTIDE SEQUENCE</scope>
</reference>
<feature type="transmembrane region" description="Helical" evidence="2">
    <location>
        <begin position="143"/>
        <end position="160"/>
    </location>
</feature>
<proteinExistence type="predicted"/>
<feature type="transmembrane region" description="Helical" evidence="2">
    <location>
        <begin position="98"/>
        <end position="117"/>
    </location>
</feature>
<feature type="region of interest" description="Disordered" evidence="1">
    <location>
        <begin position="171"/>
        <end position="236"/>
    </location>
</feature>
<organism evidence="3">
    <name type="scientific">freshwater metagenome</name>
    <dbReference type="NCBI Taxonomy" id="449393"/>
    <lineage>
        <taxon>unclassified sequences</taxon>
        <taxon>metagenomes</taxon>
        <taxon>ecological metagenomes</taxon>
    </lineage>
</organism>
<accession>A0A6J5ZTN5</accession>
<feature type="transmembrane region" description="Helical" evidence="2">
    <location>
        <begin position="64"/>
        <end position="86"/>
    </location>
</feature>